<dbReference type="InterPro" id="IPR006059">
    <property type="entry name" value="SBP"/>
</dbReference>
<keyword evidence="2" id="KW-0732">Signal</keyword>
<dbReference type="Gene3D" id="3.40.190.10">
    <property type="entry name" value="Periplasmic binding protein-like II"/>
    <property type="match status" value="1"/>
</dbReference>
<sequence length="450" mass="48879">MPDTEVMRSTRRSVISVLSAATVLGAVLTGCGTESSPSTPQGDPNAPLEVWTRSQESAAKVYTRIFEEFTKKTGVKVEYKAVFNDFDKQIQQRASAKDLPDLVITDTGSLGVFTQQGLVGEVDRASFAGGGDVSDRAWGNAKTSDGKYHAVPWSTQANVTLIRKDWREKLGKPVPKTHEELLDLAKAFTTQDPDGNGQADTYGILAPATTDRGYTLWWASNFLWQGGGDVLKDNGGGKFSVAIDSPESQKSVEWIRGLFCDSKVMNPNALTLTTTDAHPLFETGKVGIYTTGPYMFSRFDKNLGKDKYEVIASPKGPGGDTVLGEGEDMYIMAASPNPSGQKKLVEYMLTPEAQQMGMKVQSGETPVVRLPVNKNVSVKDVLKDPRWDTTQAVYESSARPFPAVPNFQPLRQKTSETLSKIFTCGPDAKAELGKLAGELKKELSTQGISQ</sequence>
<keyword evidence="6" id="KW-0813">Transport</keyword>
<dbReference type="InterPro" id="IPR050490">
    <property type="entry name" value="Bact_solute-bd_prot1"/>
</dbReference>
<dbReference type="SUPFAM" id="SSF53850">
    <property type="entry name" value="Periplasmic binding protein-like II"/>
    <property type="match status" value="1"/>
</dbReference>
<keyword evidence="3" id="KW-0472">Membrane</keyword>
<protein>
    <submittedName>
        <fullName evidence="6">Multiple sugar transport system substrate-binding protein</fullName>
    </submittedName>
</protein>
<gene>
    <name evidence="6" type="ORF">JOF56_011324</name>
</gene>
<dbReference type="Proteomes" id="UP001519332">
    <property type="component" value="Unassembled WGS sequence"/>
</dbReference>
<keyword evidence="4" id="KW-0564">Palmitate</keyword>
<dbReference type="PANTHER" id="PTHR43649">
    <property type="entry name" value="ARABINOSE-BINDING PROTEIN-RELATED"/>
    <property type="match status" value="1"/>
</dbReference>
<dbReference type="EMBL" id="JAGINW010000001">
    <property type="protein sequence ID" value="MBP2330939.1"/>
    <property type="molecule type" value="Genomic_DNA"/>
</dbReference>
<evidence type="ECO:0000256" key="2">
    <source>
        <dbReference type="ARBA" id="ARBA00022729"/>
    </source>
</evidence>
<keyword evidence="5" id="KW-0449">Lipoprotein</keyword>
<accession>A0ABS4U405</accession>
<evidence type="ECO:0000256" key="5">
    <source>
        <dbReference type="ARBA" id="ARBA00023288"/>
    </source>
</evidence>
<name>A0ABS4U405_9PSEU</name>
<dbReference type="CDD" id="cd13585">
    <property type="entry name" value="PBP2_TMBP_like"/>
    <property type="match status" value="1"/>
</dbReference>
<comment type="caution">
    <text evidence="6">The sequence shown here is derived from an EMBL/GenBank/DDBJ whole genome shotgun (WGS) entry which is preliminary data.</text>
</comment>
<reference evidence="6 7" key="1">
    <citation type="submission" date="2021-03" db="EMBL/GenBank/DDBJ databases">
        <title>Sequencing the genomes of 1000 actinobacteria strains.</title>
        <authorList>
            <person name="Klenk H.-P."/>
        </authorList>
    </citation>
    <scope>NUCLEOTIDE SEQUENCE [LARGE SCALE GENOMIC DNA]</scope>
    <source>
        <strain evidence="6 7">DSM 46670</strain>
    </source>
</reference>
<evidence type="ECO:0000256" key="1">
    <source>
        <dbReference type="ARBA" id="ARBA00022475"/>
    </source>
</evidence>
<proteinExistence type="predicted"/>
<dbReference type="RefSeq" id="WP_209647596.1">
    <property type="nucleotide sequence ID" value="NZ_JAGINW010000001.1"/>
</dbReference>
<keyword evidence="1" id="KW-1003">Cell membrane</keyword>
<keyword evidence="7" id="KW-1185">Reference proteome</keyword>
<dbReference type="Pfam" id="PF01547">
    <property type="entry name" value="SBP_bac_1"/>
    <property type="match status" value="1"/>
</dbReference>
<evidence type="ECO:0000313" key="6">
    <source>
        <dbReference type="EMBL" id="MBP2330939.1"/>
    </source>
</evidence>
<organism evidence="6 7">
    <name type="scientific">Kibdelosporangium banguiense</name>
    <dbReference type="NCBI Taxonomy" id="1365924"/>
    <lineage>
        <taxon>Bacteria</taxon>
        <taxon>Bacillati</taxon>
        <taxon>Actinomycetota</taxon>
        <taxon>Actinomycetes</taxon>
        <taxon>Pseudonocardiales</taxon>
        <taxon>Pseudonocardiaceae</taxon>
        <taxon>Kibdelosporangium</taxon>
    </lineage>
</organism>
<evidence type="ECO:0000256" key="4">
    <source>
        <dbReference type="ARBA" id="ARBA00023139"/>
    </source>
</evidence>
<keyword evidence="6" id="KW-0762">Sugar transport</keyword>
<evidence type="ECO:0000256" key="3">
    <source>
        <dbReference type="ARBA" id="ARBA00023136"/>
    </source>
</evidence>
<evidence type="ECO:0000313" key="7">
    <source>
        <dbReference type="Proteomes" id="UP001519332"/>
    </source>
</evidence>
<dbReference type="PANTHER" id="PTHR43649:SF33">
    <property type="entry name" value="POLYGALACTURONAN_RHAMNOGALACTURONAN-BINDING PROTEIN YTCQ"/>
    <property type="match status" value="1"/>
</dbReference>